<dbReference type="Pfam" id="PF01527">
    <property type="entry name" value="HTH_Tnp_1"/>
    <property type="match status" value="1"/>
</dbReference>
<evidence type="ECO:0000313" key="3">
    <source>
        <dbReference type="Proteomes" id="UP000008888"/>
    </source>
</evidence>
<dbReference type="RefSeq" id="WP_013818995.1">
    <property type="nucleotide sequence ID" value="NC_015572.1"/>
</dbReference>
<keyword evidence="3" id="KW-1185">Reference proteome</keyword>
<dbReference type="GO" id="GO:0003677">
    <property type="term" value="F:DNA binding"/>
    <property type="evidence" value="ECO:0007669"/>
    <property type="project" value="InterPro"/>
</dbReference>
<reference evidence="3" key="3">
    <citation type="submission" date="2011-05" db="EMBL/GenBank/DDBJ databases">
        <title>Complete sequence of Methylomonas methanica MC09.</title>
        <authorList>
            <consortium name="US DOE Joint Genome Institute"/>
            <person name="Lucas S."/>
            <person name="Han J."/>
            <person name="Lapidus A."/>
            <person name="Cheng J.-F."/>
            <person name="Goodwin L."/>
            <person name="Pitluck S."/>
            <person name="Peters L."/>
            <person name="Mikhailova N."/>
            <person name="Teshima H."/>
            <person name="Han C."/>
            <person name="Tapia R."/>
            <person name="Land M."/>
            <person name="Hauser L."/>
            <person name="Kyrpides N."/>
            <person name="Ivanova N."/>
            <person name="Pagani I."/>
            <person name="Stein L."/>
            <person name="Woyke T."/>
        </authorList>
    </citation>
    <scope>NUCLEOTIDE SEQUENCE [LARGE SCALE GENOMIC DNA]</scope>
    <source>
        <strain evidence="3">MC09</strain>
    </source>
</reference>
<evidence type="ECO:0000313" key="2">
    <source>
        <dbReference type="EMBL" id="AEG00755.1"/>
    </source>
</evidence>
<evidence type="ECO:0008006" key="4">
    <source>
        <dbReference type="Google" id="ProtNLM"/>
    </source>
</evidence>
<evidence type="ECO:0000256" key="1">
    <source>
        <dbReference type="ARBA" id="ARBA00009964"/>
    </source>
</evidence>
<dbReference type="InterPro" id="IPR009057">
    <property type="entry name" value="Homeodomain-like_sf"/>
</dbReference>
<comment type="similarity">
    <text evidence="1">Belongs to the transposase 8 family.</text>
</comment>
<protein>
    <recommendedName>
        <fullName evidence="4">Transposase</fullName>
    </recommendedName>
</protein>
<reference key="2">
    <citation type="submission" date="2011-05" db="EMBL/GenBank/DDBJ databases">
        <title>Complete genome sequence of the aerobic marine methanotroph Methylomonas methanica MC09.</title>
        <authorList>
            <person name="Boden R."/>
            <person name="Cunliffe M."/>
            <person name="Scanlan J."/>
            <person name="Moussard H."/>
            <person name="Kits K.D."/>
            <person name="Klotz M."/>
            <person name="Jetten M."/>
            <person name="Vuilleumier S."/>
            <person name="Han J."/>
            <person name="Peters L."/>
            <person name="Mikhailova N."/>
            <person name="Teshima H."/>
            <person name="Tapia R."/>
            <person name="Kyrpides N."/>
            <person name="Ivanova N."/>
            <person name="Pagani I."/>
            <person name="Cheng J.-F."/>
            <person name="Goodwin L."/>
            <person name="Han C."/>
            <person name="Hauser L."/>
            <person name="Land M."/>
            <person name="Lapidus A."/>
            <person name="Lucas S."/>
            <person name="Pitluck S."/>
            <person name="Woyke T."/>
            <person name="Stein L.Y."/>
            <person name="Murrell C."/>
        </authorList>
    </citation>
    <scope>NUCLEOTIDE SEQUENCE</scope>
    <source>
        <strain>MC09</strain>
    </source>
</reference>
<gene>
    <name evidence="2" type="ordered locus">Metme_2354</name>
</gene>
<dbReference type="EMBL" id="CP002738">
    <property type="protein sequence ID" value="AEG00755.1"/>
    <property type="molecule type" value="Genomic_DNA"/>
</dbReference>
<dbReference type="HOGENOM" id="CLU_2538694_0_0_6"/>
<dbReference type="GO" id="GO:0006313">
    <property type="term" value="P:DNA transposition"/>
    <property type="evidence" value="ECO:0007669"/>
    <property type="project" value="InterPro"/>
</dbReference>
<proteinExistence type="inferred from homology"/>
<dbReference type="STRING" id="857087.Metme_2354"/>
<reference evidence="2 3" key="1">
    <citation type="journal article" date="2011" name="J. Bacteriol.">
        <title>Complete Genome Sequence of the Aerobic Marine Methanotroph Methylomonas methanica MC09.</title>
        <authorList>
            <person name="Boden R."/>
            <person name="Cunliffe M."/>
            <person name="Scanlan J."/>
            <person name="Moussard H."/>
            <person name="Kits K.D."/>
            <person name="Klotz M.G."/>
            <person name="Jetten M.S."/>
            <person name="Vuilleumier S."/>
            <person name="Han J."/>
            <person name="Peters L."/>
            <person name="Mikhailova N."/>
            <person name="Teshima H."/>
            <person name="Tapia R."/>
            <person name="Kyrpides N."/>
            <person name="Ivanova N."/>
            <person name="Pagani I."/>
            <person name="Cheng J.F."/>
            <person name="Goodwin L."/>
            <person name="Han C."/>
            <person name="Hauser L."/>
            <person name="Land M.L."/>
            <person name="Lapidus A."/>
            <person name="Lucas S."/>
            <person name="Pitluck S."/>
            <person name="Woyke T."/>
            <person name="Stein L."/>
            <person name="Murrell J.C."/>
        </authorList>
    </citation>
    <scope>NUCLEOTIDE SEQUENCE [LARGE SCALE GENOMIC DNA]</scope>
    <source>
        <strain evidence="2 3">MC09</strain>
    </source>
</reference>
<name>F9ZVV1_METMM</name>
<dbReference type="eggNOG" id="COG2963">
    <property type="taxonomic scope" value="Bacteria"/>
</dbReference>
<dbReference type="InterPro" id="IPR002514">
    <property type="entry name" value="Transposase_8"/>
</dbReference>
<sequence>MITPKKQYSDEFREQALAKVYKRGKRTIQDIADESNLSIHTLKNWMKSSTLAEDESNAKKVRGAYRGSGFYPSNNQEFRVLQL</sequence>
<dbReference type="Gene3D" id="1.10.10.60">
    <property type="entry name" value="Homeodomain-like"/>
    <property type="match status" value="1"/>
</dbReference>
<dbReference type="GO" id="GO:0004803">
    <property type="term" value="F:transposase activity"/>
    <property type="evidence" value="ECO:0007669"/>
    <property type="project" value="InterPro"/>
</dbReference>
<dbReference type="SUPFAM" id="SSF46689">
    <property type="entry name" value="Homeodomain-like"/>
    <property type="match status" value="1"/>
</dbReference>
<accession>F9ZVV1</accession>
<dbReference type="Proteomes" id="UP000008888">
    <property type="component" value="Chromosome"/>
</dbReference>
<organism evidence="2 3">
    <name type="scientific">Methylomonas methanica (strain DSM 25384 / MC09)</name>
    <dbReference type="NCBI Taxonomy" id="857087"/>
    <lineage>
        <taxon>Bacteria</taxon>
        <taxon>Pseudomonadati</taxon>
        <taxon>Pseudomonadota</taxon>
        <taxon>Gammaproteobacteria</taxon>
        <taxon>Methylococcales</taxon>
        <taxon>Methylococcaceae</taxon>
        <taxon>Methylomonas</taxon>
    </lineage>
</organism>
<dbReference type="KEGG" id="mmt:Metme_2354"/>
<dbReference type="AlphaFoldDB" id="F9ZVV1"/>